<dbReference type="AlphaFoldDB" id="A0A939DHI6"/>
<dbReference type="NCBIfam" id="NF008107">
    <property type="entry name" value="PRK10853.1"/>
    <property type="match status" value="1"/>
</dbReference>
<sequence length="118" mass="13510">MITLYGIKNCDTVKKARRWLDEHGVDYQFHDFRDDGLEAGQVQAWIEELGWEQLLNKRSTSWKALDAAAREAMDDAHALDAVLAQPTLIKRPLLDTGHERFTGFSAANYERILGRHTL</sequence>
<evidence type="ECO:0000256" key="2">
    <source>
        <dbReference type="PROSITE-ProRule" id="PRU01282"/>
    </source>
</evidence>
<dbReference type="RefSeq" id="WP_206561890.1">
    <property type="nucleotide sequence ID" value="NZ_JAFKCZ010000015.1"/>
</dbReference>
<evidence type="ECO:0000313" key="3">
    <source>
        <dbReference type="EMBL" id="MBN7798440.1"/>
    </source>
</evidence>
<dbReference type="CDD" id="cd03035">
    <property type="entry name" value="ArsC_Yffb"/>
    <property type="match status" value="1"/>
</dbReference>
<dbReference type="SUPFAM" id="SSF52833">
    <property type="entry name" value="Thioredoxin-like"/>
    <property type="match status" value="1"/>
</dbReference>
<accession>A0A939DHI6</accession>
<dbReference type="NCBIfam" id="TIGR01617">
    <property type="entry name" value="arsC_related"/>
    <property type="match status" value="1"/>
</dbReference>
<dbReference type="InterPro" id="IPR006660">
    <property type="entry name" value="Arsenate_reductase-like"/>
</dbReference>
<comment type="similarity">
    <text evidence="1 2">Belongs to the ArsC family.</text>
</comment>
<dbReference type="PANTHER" id="PTHR30041">
    <property type="entry name" value="ARSENATE REDUCTASE"/>
    <property type="match status" value="1"/>
</dbReference>
<gene>
    <name evidence="3" type="ORF">JYP50_17700</name>
</gene>
<dbReference type="Proteomes" id="UP000664303">
    <property type="component" value="Unassembled WGS sequence"/>
</dbReference>
<dbReference type="Gene3D" id="3.40.30.10">
    <property type="entry name" value="Glutaredoxin"/>
    <property type="match status" value="1"/>
</dbReference>
<name>A0A939DHI6_9GAMM</name>
<reference evidence="3" key="1">
    <citation type="submission" date="2021-02" db="EMBL/GenBank/DDBJ databases">
        <title>PHA producing bacteria isolated from coastal sediment in Guangdong, Shenzhen.</title>
        <authorList>
            <person name="Zheng W."/>
            <person name="Yu S."/>
            <person name="Huang Y."/>
        </authorList>
    </citation>
    <scope>NUCLEOTIDE SEQUENCE</scope>
    <source>
        <strain evidence="3">TN14-10</strain>
    </source>
</reference>
<dbReference type="PROSITE" id="PS51353">
    <property type="entry name" value="ARSC"/>
    <property type="match status" value="1"/>
</dbReference>
<keyword evidence="4" id="KW-1185">Reference proteome</keyword>
<dbReference type="EMBL" id="JAFKCZ010000015">
    <property type="protein sequence ID" value="MBN7798440.1"/>
    <property type="molecule type" value="Genomic_DNA"/>
</dbReference>
<dbReference type="InterPro" id="IPR006504">
    <property type="entry name" value="Tscrpt_reg_Spx/MgsR"/>
</dbReference>
<protein>
    <submittedName>
        <fullName evidence="3">ArsC family reductase</fullName>
    </submittedName>
</protein>
<dbReference type="PANTHER" id="PTHR30041:SF8">
    <property type="entry name" value="PROTEIN YFFB"/>
    <property type="match status" value="1"/>
</dbReference>
<dbReference type="Pfam" id="PF03960">
    <property type="entry name" value="ArsC"/>
    <property type="match status" value="1"/>
</dbReference>
<evidence type="ECO:0000256" key="1">
    <source>
        <dbReference type="ARBA" id="ARBA00007198"/>
    </source>
</evidence>
<dbReference type="InterPro" id="IPR036249">
    <property type="entry name" value="Thioredoxin-like_sf"/>
</dbReference>
<evidence type="ECO:0000313" key="4">
    <source>
        <dbReference type="Proteomes" id="UP000664303"/>
    </source>
</evidence>
<proteinExistence type="inferred from homology"/>
<organism evidence="3 4">
    <name type="scientific">Parahaliea mediterranea</name>
    <dbReference type="NCBI Taxonomy" id="651086"/>
    <lineage>
        <taxon>Bacteria</taxon>
        <taxon>Pseudomonadati</taxon>
        <taxon>Pseudomonadota</taxon>
        <taxon>Gammaproteobacteria</taxon>
        <taxon>Cellvibrionales</taxon>
        <taxon>Halieaceae</taxon>
        <taxon>Parahaliea</taxon>
    </lineage>
</organism>
<comment type="caution">
    <text evidence="3">The sequence shown here is derived from an EMBL/GenBank/DDBJ whole genome shotgun (WGS) entry which is preliminary data.</text>
</comment>